<keyword evidence="4 5" id="KW-0472">Membrane</keyword>
<dbReference type="SUPFAM" id="SSF144091">
    <property type="entry name" value="Rhomboid-like"/>
    <property type="match status" value="1"/>
</dbReference>
<evidence type="ECO:0000256" key="4">
    <source>
        <dbReference type="ARBA" id="ARBA00023136"/>
    </source>
</evidence>
<keyword evidence="7" id="KW-0645">Protease</keyword>
<evidence type="ECO:0000256" key="5">
    <source>
        <dbReference type="SAM" id="Phobius"/>
    </source>
</evidence>
<feature type="transmembrane region" description="Helical" evidence="5">
    <location>
        <begin position="139"/>
        <end position="160"/>
    </location>
</feature>
<dbReference type="GO" id="GO:0006508">
    <property type="term" value="P:proteolysis"/>
    <property type="evidence" value="ECO:0007669"/>
    <property type="project" value="UniProtKB-KW"/>
</dbReference>
<evidence type="ECO:0000313" key="8">
    <source>
        <dbReference type="Proteomes" id="UP000281128"/>
    </source>
</evidence>
<protein>
    <submittedName>
        <fullName evidence="7">Rhomboid family intramembrane serine protease</fullName>
    </submittedName>
</protein>
<evidence type="ECO:0000256" key="1">
    <source>
        <dbReference type="ARBA" id="ARBA00004141"/>
    </source>
</evidence>
<evidence type="ECO:0000313" key="7">
    <source>
        <dbReference type="EMBL" id="RKF13607.1"/>
    </source>
</evidence>
<dbReference type="EMBL" id="RAPE01000004">
    <property type="protein sequence ID" value="RKF13607.1"/>
    <property type="molecule type" value="Genomic_DNA"/>
</dbReference>
<dbReference type="InterPro" id="IPR022764">
    <property type="entry name" value="Peptidase_S54_rhomboid_dom"/>
</dbReference>
<dbReference type="OrthoDB" id="7836448at2"/>
<reference evidence="7 8" key="1">
    <citation type="submission" date="2018-09" db="EMBL/GenBank/DDBJ databases">
        <title>Roseovarius spongiae sp. nov., isolated from a marine sponge.</title>
        <authorList>
            <person name="Zhuang L."/>
            <person name="Luo L."/>
        </authorList>
    </citation>
    <scope>NUCLEOTIDE SEQUENCE [LARGE SCALE GENOMIC DNA]</scope>
    <source>
        <strain evidence="7 8">HN-E21</strain>
    </source>
</reference>
<sequence>MSSPETENPLNPLPPVVMALFLAIIGVEIAFQLGTRGVIGGPGALGWRQIALQDYAFNAQVMDWMSTNGVYPPAHLMRFFTFPFVHGNFTHALFAGVMLLAMGKFVGEVFSGWAVLAVFILSSAMGAFVYGLLVLDPPWVFGAFPGAYGLIGAFTYLLWLRLGQLGAQQARAFTLIGFLMAVQLLFSLVFGANMQWLADVAGFASGFVLSFVVSPGGWAKIRAKLLQR</sequence>
<feature type="transmembrane region" description="Helical" evidence="5">
    <location>
        <begin position="79"/>
        <end position="101"/>
    </location>
</feature>
<accession>A0A3A8B4R4</accession>
<dbReference type="InterPro" id="IPR035952">
    <property type="entry name" value="Rhomboid-like_sf"/>
</dbReference>
<dbReference type="GO" id="GO:0016020">
    <property type="term" value="C:membrane"/>
    <property type="evidence" value="ECO:0007669"/>
    <property type="project" value="UniProtKB-SubCell"/>
</dbReference>
<feature type="transmembrane region" description="Helical" evidence="5">
    <location>
        <begin position="172"/>
        <end position="190"/>
    </location>
</feature>
<dbReference type="Proteomes" id="UP000281128">
    <property type="component" value="Unassembled WGS sequence"/>
</dbReference>
<proteinExistence type="predicted"/>
<dbReference type="AlphaFoldDB" id="A0A3A8B4R4"/>
<name>A0A3A8B4R4_9RHOB</name>
<dbReference type="GO" id="GO:0004252">
    <property type="term" value="F:serine-type endopeptidase activity"/>
    <property type="evidence" value="ECO:0007669"/>
    <property type="project" value="InterPro"/>
</dbReference>
<evidence type="ECO:0000259" key="6">
    <source>
        <dbReference type="Pfam" id="PF01694"/>
    </source>
</evidence>
<comment type="subcellular location">
    <subcellularLocation>
        <location evidence="1">Membrane</location>
        <topology evidence="1">Multi-pass membrane protein</topology>
    </subcellularLocation>
</comment>
<comment type="caution">
    <text evidence="7">The sequence shown here is derived from an EMBL/GenBank/DDBJ whole genome shotgun (WGS) entry which is preliminary data.</text>
</comment>
<feature type="transmembrane region" description="Helical" evidence="5">
    <location>
        <begin position="113"/>
        <end position="133"/>
    </location>
</feature>
<organism evidence="7 8">
    <name type="scientific">Roseovarius spongiae</name>
    <dbReference type="NCBI Taxonomy" id="2320272"/>
    <lineage>
        <taxon>Bacteria</taxon>
        <taxon>Pseudomonadati</taxon>
        <taxon>Pseudomonadota</taxon>
        <taxon>Alphaproteobacteria</taxon>
        <taxon>Rhodobacterales</taxon>
        <taxon>Roseobacteraceae</taxon>
        <taxon>Roseovarius</taxon>
    </lineage>
</organism>
<keyword evidence="8" id="KW-1185">Reference proteome</keyword>
<feature type="transmembrane region" description="Helical" evidence="5">
    <location>
        <begin position="196"/>
        <end position="218"/>
    </location>
</feature>
<feature type="domain" description="Peptidase S54 rhomboid" evidence="6">
    <location>
        <begin position="75"/>
        <end position="214"/>
    </location>
</feature>
<keyword evidence="3 5" id="KW-1133">Transmembrane helix</keyword>
<dbReference type="Pfam" id="PF01694">
    <property type="entry name" value="Rhomboid"/>
    <property type="match status" value="1"/>
</dbReference>
<keyword evidence="7" id="KW-0378">Hydrolase</keyword>
<dbReference type="Gene3D" id="1.20.1540.10">
    <property type="entry name" value="Rhomboid-like"/>
    <property type="match status" value="1"/>
</dbReference>
<evidence type="ECO:0000256" key="2">
    <source>
        <dbReference type="ARBA" id="ARBA00022692"/>
    </source>
</evidence>
<evidence type="ECO:0000256" key="3">
    <source>
        <dbReference type="ARBA" id="ARBA00022989"/>
    </source>
</evidence>
<gene>
    <name evidence="7" type="ORF">D6850_15095</name>
</gene>
<feature type="transmembrane region" description="Helical" evidence="5">
    <location>
        <begin position="12"/>
        <end position="33"/>
    </location>
</feature>
<dbReference type="RefSeq" id="WP_121168432.1">
    <property type="nucleotide sequence ID" value="NZ_RAPE01000004.1"/>
</dbReference>
<keyword evidence="2 5" id="KW-0812">Transmembrane</keyword>